<dbReference type="InterPro" id="IPR008046">
    <property type="entry name" value="Mcm3"/>
</dbReference>
<dbReference type="InterPro" id="IPR027417">
    <property type="entry name" value="P-loop_NTPase"/>
</dbReference>
<evidence type="ECO:0000256" key="13">
    <source>
        <dbReference type="SAM" id="MobiDB-lite"/>
    </source>
</evidence>
<dbReference type="InterPro" id="IPR001208">
    <property type="entry name" value="MCM_dom"/>
</dbReference>
<dbReference type="PRINTS" id="PR01657">
    <property type="entry name" value="MCMFAMILY"/>
</dbReference>
<evidence type="ECO:0000256" key="8">
    <source>
        <dbReference type="ARBA" id="ARBA00023125"/>
    </source>
</evidence>
<dbReference type="GO" id="GO:0043596">
    <property type="term" value="C:nuclear replication fork"/>
    <property type="evidence" value="ECO:0007669"/>
    <property type="project" value="UniProtKB-ARBA"/>
</dbReference>
<evidence type="ECO:0000256" key="11">
    <source>
        <dbReference type="RuleBase" id="RU004070"/>
    </source>
</evidence>
<dbReference type="InterPro" id="IPR056575">
    <property type="entry name" value="WH_MCM3_C"/>
</dbReference>
<dbReference type="InParanoid" id="A0A136JE00"/>
<feature type="domain" description="MCM C-terminal AAA(+) ATPase" evidence="14">
    <location>
        <begin position="301"/>
        <end position="507"/>
    </location>
</feature>
<comment type="catalytic activity">
    <reaction evidence="10 12">
        <text>ATP + H2O = ADP + phosphate + H(+)</text>
        <dbReference type="Rhea" id="RHEA:13065"/>
        <dbReference type="ChEBI" id="CHEBI:15377"/>
        <dbReference type="ChEBI" id="CHEBI:15378"/>
        <dbReference type="ChEBI" id="CHEBI:30616"/>
        <dbReference type="ChEBI" id="CHEBI:43474"/>
        <dbReference type="ChEBI" id="CHEBI:456216"/>
        <dbReference type="EC" id="3.6.4.12"/>
    </reaction>
</comment>
<dbReference type="Gene3D" id="2.20.28.10">
    <property type="match status" value="1"/>
</dbReference>
<name>A0A136JE00_9PEZI</name>
<dbReference type="Pfam" id="PF17207">
    <property type="entry name" value="MCM_OB"/>
    <property type="match status" value="1"/>
</dbReference>
<dbReference type="AlphaFoldDB" id="A0A136JE00"/>
<dbReference type="FunCoup" id="A0A136JE00">
    <property type="interactions" value="999"/>
</dbReference>
<evidence type="ECO:0000256" key="4">
    <source>
        <dbReference type="ARBA" id="ARBA00022741"/>
    </source>
</evidence>
<dbReference type="InterPro" id="IPR027925">
    <property type="entry name" value="MCM_N"/>
</dbReference>
<comment type="subcellular location">
    <subcellularLocation>
        <location evidence="1 12">Nucleus</location>
    </subcellularLocation>
</comment>
<evidence type="ECO:0000313" key="16">
    <source>
        <dbReference type="Proteomes" id="UP000070501"/>
    </source>
</evidence>
<keyword evidence="4 11" id="KW-0547">Nucleotide-binding</keyword>
<evidence type="ECO:0000256" key="3">
    <source>
        <dbReference type="ARBA" id="ARBA00022705"/>
    </source>
</evidence>
<gene>
    <name evidence="15" type="ORF">Micbo1qcDRAFT_230661</name>
</gene>
<feature type="compositionally biased region" description="Acidic residues" evidence="13">
    <location>
        <begin position="799"/>
        <end position="814"/>
    </location>
</feature>
<evidence type="ECO:0000256" key="10">
    <source>
        <dbReference type="ARBA" id="ARBA00047995"/>
    </source>
</evidence>
<evidence type="ECO:0000256" key="7">
    <source>
        <dbReference type="ARBA" id="ARBA00022840"/>
    </source>
</evidence>
<evidence type="ECO:0000256" key="12">
    <source>
        <dbReference type="RuleBase" id="RU368061"/>
    </source>
</evidence>
<dbReference type="FunFam" id="2.20.28.10:FF:000008">
    <property type="entry name" value="DNA helicase"/>
    <property type="match status" value="1"/>
</dbReference>
<dbReference type="GO" id="GO:0000727">
    <property type="term" value="P:double-strand break repair via break-induced replication"/>
    <property type="evidence" value="ECO:0007669"/>
    <property type="project" value="TreeGrafter"/>
</dbReference>
<dbReference type="SUPFAM" id="SSF50249">
    <property type="entry name" value="Nucleic acid-binding proteins"/>
    <property type="match status" value="1"/>
</dbReference>
<feature type="compositionally biased region" description="Polar residues" evidence="13">
    <location>
        <begin position="758"/>
        <end position="798"/>
    </location>
</feature>
<feature type="region of interest" description="Disordered" evidence="13">
    <location>
        <begin position="673"/>
        <end position="814"/>
    </location>
</feature>
<dbReference type="InterPro" id="IPR041562">
    <property type="entry name" value="MCM_lid"/>
</dbReference>
<keyword evidence="9 12" id="KW-0539">Nucleus</keyword>
<keyword evidence="7 11" id="KW-0067">ATP-binding</keyword>
<dbReference type="PANTHER" id="PTHR11630">
    <property type="entry name" value="DNA REPLICATION LICENSING FACTOR MCM FAMILY MEMBER"/>
    <property type="match status" value="1"/>
</dbReference>
<feature type="compositionally biased region" description="Acidic residues" evidence="13">
    <location>
        <begin position="744"/>
        <end position="757"/>
    </location>
</feature>
<dbReference type="InterPro" id="IPR012340">
    <property type="entry name" value="NA-bd_OB-fold"/>
</dbReference>
<keyword evidence="3 12" id="KW-0235">DNA replication</keyword>
<comment type="subunit">
    <text evidence="12">Component of the MCM2-7 complex.</text>
</comment>
<dbReference type="SMART" id="SM00382">
    <property type="entry name" value="AAA"/>
    <property type="match status" value="1"/>
</dbReference>
<feature type="compositionally biased region" description="Acidic residues" evidence="13">
    <location>
        <begin position="688"/>
        <end position="701"/>
    </location>
</feature>
<comment type="similarity">
    <text evidence="2 11">Belongs to the MCM family.</text>
</comment>
<proteinExistence type="inferred from homology"/>
<protein>
    <recommendedName>
        <fullName evidence="12">DNA replication licensing factor MCM3</fullName>
        <ecNumber evidence="12">3.6.4.12</ecNumber>
    </recommendedName>
</protein>
<dbReference type="PROSITE" id="PS00847">
    <property type="entry name" value="MCM_1"/>
    <property type="match status" value="1"/>
</dbReference>
<reference evidence="16" key="1">
    <citation type="submission" date="2016-02" db="EMBL/GenBank/DDBJ databases">
        <title>Draft genome sequence of Microdochium bolleyi, a fungal endophyte of beachgrass.</title>
        <authorList>
            <consortium name="DOE Joint Genome Institute"/>
            <person name="David A.S."/>
            <person name="May G."/>
            <person name="Haridas S."/>
            <person name="Lim J."/>
            <person name="Wang M."/>
            <person name="Labutti K."/>
            <person name="Lipzen A."/>
            <person name="Barry K."/>
            <person name="Grigoriev I.V."/>
        </authorList>
    </citation>
    <scope>NUCLEOTIDE SEQUENCE [LARGE SCALE GENOMIC DNA]</scope>
    <source>
        <strain evidence="16">J235TASD1</strain>
    </source>
</reference>
<dbReference type="InterPro" id="IPR031327">
    <property type="entry name" value="MCM"/>
</dbReference>
<dbReference type="OrthoDB" id="1882346at2759"/>
<dbReference type="GO" id="GO:0005656">
    <property type="term" value="C:nuclear pre-replicative complex"/>
    <property type="evidence" value="ECO:0007669"/>
    <property type="project" value="UniProtKB-ARBA"/>
</dbReference>
<dbReference type="CDD" id="cd17754">
    <property type="entry name" value="MCM3"/>
    <property type="match status" value="1"/>
</dbReference>
<evidence type="ECO:0000259" key="14">
    <source>
        <dbReference type="PROSITE" id="PS50051"/>
    </source>
</evidence>
<dbReference type="PRINTS" id="PR01659">
    <property type="entry name" value="MCMPROTEIN3"/>
</dbReference>
<evidence type="ECO:0000313" key="15">
    <source>
        <dbReference type="EMBL" id="KXJ95395.1"/>
    </source>
</evidence>
<dbReference type="Gene3D" id="2.40.50.140">
    <property type="entry name" value="Nucleic acid-binding proteins"/>
    <property type="match status" value="1"/>
</dbReference>
<dbReference type="PANTHER" id="PTHR11630:SF46">
    <property type="entry name" value="DNA REPLICATION LICENSING FACTOR MCM3-RELATED"/>
    <property type="match status" value="1"/>
</dbReference>
<dbReference type="GO" id="GO:0031261">
    <property type="term" value="C:DNA replication preinitiation complex"/>
    <property type="evidence" value="ECO:0007669"/>
    <property type="project" value="UniProtKB-ARBA"/>
</dbReference>
<dbReference type="Proteomes" id="UP000070501">
    <property type="component" value="Unassembled WGS sequence"/>
</dbReference>
<evidence type="ECO:0000256" key="5">
    <source>
        <dbReference type="ARBA" id="ARBA00022801"/>
    </source>
</evidence>
<comment type="function">
    <text evidence="12">Acts as component of the MCM2-7 complex (MCM complex) which is the replicative helicase essential for 'once per cell cycle' DNA replication initiation and elongation in eukaryotic cells. The active ATPase sites in the MCM2-7 ring are formed through the interaction surfaces of two neighboring subunits such that a critical structure of a conserved arginine finger motif is provided in trans relative to the ATP-binding site of the Walker A box of the adjacent subunit. The six ATPase active sites, however, are likely to contribute differentially to the complex helicase activity.</text>
</comment>
<dbReference type="InterPro" id="IPR003593">
    <property type="entry name" value="AAA+_ATPase"/>
</dbReference>
<dbReference type="InterPro" id="IPR018525">
    <property type="entry name" value="MCM_CS"/>
</dbReference>
<evidence type="ECO:0000256" key="2">
    <source>
        <dbReference type="ARBA" id="ARBA00008010"/>
    </source>
</evidence>
<dbReference type="SMART" id="SM00350">
    <property type="entry name" value="MCM"/>
    <property type="match status" value="1"/>
</dbReference>
<dbReference type="GO" id="GO:0006271">
    <property type="term" value="P:DNA strand elongation involved in DNA replication"/>
    <property type="evidence" value="ECO:0007669"/>
    <property type="project" value="TreeGrafter"/>
</dbReference>
<keyword evidence="5 12" id="KW-0378">Hydrolase</keyword>
<evidence type="ECO:0000256" key="9">
    <source>
        <dbReference type="ARBA" id="ARBA00023242"/>
    </source>
</evidence>
<dbReference type="Pfam" id="PF23191">
    <property type="entry name" value="WHD_MCM3_C"/>
    <property type="match status" value="1"/>
</dbReference>
<feature type="compositionally biased region" description="Low complexity" evidence="13">
    <location>
        <begin position="706"/>
        <end position="737"/>
    </location>
</feature>
<dbReference type="GO" id="GO:0042555">
    <property type="term" value="C:MCM complex"/>
    <property type="evidence" value="ECO:0007669"/>
    <property type="project" value="UniProtKB-UniRule"/>
</dbReference>
<dbReference type="InterPro" id="IPR033762">
    <property type="entry name" value="MCM_OB"/>
</dbReference>
<keyword evidence="8 11" id="KW-0238">DNA-binding</keyword>
<dbReference type="Pfam" id="PF17855">
    <property type="entry name" value="MCM_lid"/>
    <property type="match status" value="1"/>
</dbReference>
<dbReference type="PROSITE" id="PS50051">
    <property type="entry name" value="MCM_2"/>
    <property type="match status" value="1"/>
</dbReference>
<dbReference type="Gene3D" id="3.40.50.300">
    <property type="entry name" value="P-loop containing nucleotide triphosphate hydrolases"/>
    <property type="match status" value="1"/>
</dbReference>
<evidence type="ECO:0000256" key="1">
    <source>
        <dbReference type="ARBA" id="ARBA00004123"/>
    </source>
</evidence>
<dbReference type="GO" id="GO:0006279">
    <property type="term" value="P:premeiotic DNA replication"/>
    <property type="evidence" value="ECO:0007669"/>
    <property type="project" value="UniProtKB-ARBA"/>
</dbReference>
<dbReference type="GO" id="GO:1902975">
    <property type="term" value="P:mitotic DNA replication initiation"/>
    <property type="evidence" value="ECO:0007669"/>
    <property type="project" value="TreeGrafter"/>
</dbReference>
<keyword evidence="16" id="KW-1185">Reference proteome</keyword>
<dbReference type="GO" id="GO:0016887">
    <property type="term" value="F:ATP hydrolysis activity"/>
    <property type="evidence" value="ECO:0007669"/>
    <property type="project" value="RHEA"/>
</dbReference>
<dbReference type="Gene3D" id="3.30.1640.10">
    <property type="entry name" value="mini-chromosome maintenance (MCM) complex, chain A, domain 1"/>
    <property type="match status" value="1"/>
</dbReference>
<evidence type="ECO:0000256" key="6">
    <source>
        <dbReference type="ARBA" id="ARBA00022806"/>
    </source>
</evidence>
<sequence>MDSFMLRDEATKERIRLAEEFLDPHDQHARSYRSEIILMLQKNQRRLVVNLDHVRDHNTELADGLLFDPFEYTLAFNHALKEIVKTLPQARPDQTDAEILYYCAWAGSFGLNACNPRTLSSDHLNHMVSIEGIVTRTSLIRPKVVKSVHYNEKKNIFHYREYRDQTMTNGQTTSSVYPQEDDEGNPLLTEYGFCTYRDHQTISIQEMPERAPAGQLPRGVDVILDDDLVDKVKPGDRVQLVGIFRTLGNRNTNHNSALFKTVLLANHIVLLSSKASGGVATATITDTDIRNINKIAKKKNLFQLLSQSLAPSIFGHDYIKKAILLMLLGGMEKNLENGTHLRGDINILMVGDPSTAKSQLLRFVLNTAPLAIATTGRGSSGVGLTAAVTSDKETGERRLEAGAMVMADRGVVCIDEFDKMSDIDRVAIHEVMEQQTVTIAKAGIHTSLNARCSVIAAANPIFGQYDTHKDPHKNIALPDSLLSRFDLLFIVTDDIEDTRDRQVSEHVLRMHRYRQPGTDEGAPVRENASQALGVALQSQTDTQKPTDVFEKYDAMLHAGVTVTSGRGANKRHEVLSIPFMKKYIQYAKSRIKPVLTQAASDRIADIYVGLRNDEMEGNQRRTSPLTVRTLETLIRLATAHAKSRLSSRVEERDAAAAEACLRFALFKEVLEDESRKKRRRTTQQVESDSSEEESSDDEDGGDTSHRSSTVRGSAARSSRRSQVAAANRRSKAASSRNGTSVPAEADEEEEEEEEDGDNATSASAPTTRRSGRNAVSSSNAPPTSQLSFASSIPASQLETQEDEEDEEEEADEDLASGAAALNISNAEITPQRLSTFRTTLGQLLNTDLFEDDSATVNDVVGAVNKRLGGGSQAFTREEAVKALRKMDEANQVMYTEGELVYKI</sequence>
<dbReference type="EC" id="3.6.4.12" evidence="12"/>
<dbReference type="GO" id="GO:0005524">
    <property type="term" value="F:ATP binding"/>
    <property type="evidence" value="ECO:0007669"/>
    <property type="project" value="UniProtKB-UniRule"/>
</dbReference>
<organism evidence="15 16">
    <name type="scientific">Microdochium bolleyi</name>
    <dbReference type="NCBI Taxonomy" id="196109"/>
    <lineage>
        <taxon>Eukaryota</taxon>
        <taxon>Fungi</taxon>
        <taxon>Dikarya</taxon>
        <taxon>Ascomycota</taxon>
        <taxon>Pezizomycotina</taxon>
        <taxon>Sordariomycetes</taxon>
        <taxon>Xylariomycetidae</taxon>
        <taxon>Xylariales</taxon>
        <taxon>Microdochiaceae</taxon>
        <taxon>Microdochium</taxon>
    </lineage>
</organism>
<dbReference type="EMBL" id="KQ964246">
    <property type="protein sequence ID" value="KXJ95395.1"/>
    <property type="molecule type" value="Genomic_DNA"/>
</dbReference>
<dbReference type="Pfam" id="PF14551">
    <property type="entry name" value="MCM_N"/>
    <property type="match status" value="1"/>
</dbReference>
<accession>A0A136JE00</accession>
<dbReference type="STRING" id="196109.A0A136JE00"/>
<dbReference type="GO" id="GO:0017116">
    <property type="term" value="F:single-stranded DNA helicase activity"/>
    <property type="evidence" value="ECO:0007669"/>
    <property type="project" value="TreeGrafter"/>
</dbReference>
<keyword evidence="6 12" id="KW-0347">Helicase</keyword>
<dbReference type="GO" id="GO:0003697">
    <property type="term" value="F:single-stranded DNA binding"/>
    <property type="evidence" value="ECO:0007669"/>
    <property type="project" value="TreeGrafter"/>
</dbReference>
<dbReference type="Pfam" id="PF00493">
    <property type="entry name" value="MCM"/>
    <property type="match status" value="1"/>
</dbReference>
<dbReference type="SUPFAM" id="SSF52540">
    <property type="entry name" value="P-loop containing nucleoside triphosphate hydrolases"/>
    <property type="match status" value="1"/>
</dbReference>